<evidence type="ECO:0000256" key="3">
    <source>
        <dbReference type="ARBA" id="ARBA00022801"/>
    </source>
</evidence>
<dbReference type="Proteomes" id="UP001642720">
    <property type="component" value="Unassembled WGS sequence"/>
</dbReference>
<sequence>MEANLKTAIGDWRKARYEDNNAFQKELGSLCSSLILAVQNAQKTPQTQMIEEFLREEGRDMDTCVRWHLLQLIISGAQGGAVTSNAHVQLATMIMESDKEGEILLFYLLRKLHGSCAWKSSSDKRTHAEQEQNNFADAPSVSSTGTSRSTALHLDSNNNFSLFKVALTKGFPHVGALLAVAKTLIAQNKSKKKFDVLVRRDVQNLHLQIFDGNNNNDAFIFKQVLSVAPEFFRPTDTTLLNRIVNNSRLDLAEVVLASEHNRALLTTQDCIVQALKLWVQPSQDDQDHDDDDDYDEAGRRRDLVSKILSHAPEKVLRSPEVLTVLMQYNLLTNDDILQAYASNESLQKALRDQKISATTKTGLSTISSSTSSSASFPFVAYVDNVSGILNMAVLYQQQPLVETLLRQNPLLAVNRSFLHIDSNGGTMPEREESRKNGESSKKEDSSKDNPLKKEAVADNAVTDEEVAGGRYPLWYNNQTSMSPYVKNLDTKKRENIRSALIYCTMKHADNVQTLLTILRESGEPEREINFDMSRLLIEGTSVADFVTSMPRDAQSLSLIRYEETIRYAEFPSLDRSTLPQTPAAQNQQHSHREHTHTEVLDMLKWLRDHGVRRIITLRVPDRMAHPHDELEIAEVVRRFRVEKLDWRILDLSLNIFLPHGEVDDISVVCDADDKPESDKKTVQPTYLTHLHLYTGGRRSALDHWFSAEGLKSTRLKHVYIHVIKELTTKKQSDATLKYIRTKVAELRKDKPSMEIEVKSKFWMAQTETPRLREIIHHLSPRLAEFIGYYHKKAEECHVEDKRFRPTRVAIIDNGILSMDPPNATGLQNSSSNSNGNINPDRNSDSSSDRGQSSSERHLQSPDFLTTDSLWARVCEGRSFVHEQDRVSPWYLASNPHGTQMANLVCAIDPLCQLFVAKVADHQYGYSAAHAEEAVRWAISKDVDIISMSFTTTEDHNKFKKAVRDAMDLGILVVCSHHDEGDSIGTEVFPASLGGTKTDSMLRMASCNRYGKLETENASDDATRPNDKYDFCINSQDVTIGAIPFLVGSTEHISGSSVATAIAAGVCSLLIACLRTLQVMSIASESGEPDSKYKITAMRANVNRVLNKHAGKSNRPAASDIKAFLQTMTPSTKNIHFITLDRFASLHELRDINTLSVADQFFKLGAKFGIK</sequence>
<organism evidence="7 8">
    <name type="scientific">Trichoderma ghanense</name>
    <dbReference type="NCBI Taxonomy" id="65468"/>
    <lineage>
        <taxon>Eukaryota</taxon>
        <taxon>Fungi</taxon>
        <taxon>Dikarya</taxon>
        <taxon>Ascomycota</taxon>
        <taxon>Pezizomycotina</taxon>
        <taxon>Sordariomycetes</taxon>
        <taxon>Hypocreomycetidae</taxon>
        <taxon>Hypocreales</taxon>
        <taxon>Hypocreaceae</taxon>
        <taxon>Trichoderma</taxon>
    </lineage>
</organism>
<name>A0ABY2GPH3_9HYPO</name>
<dbReference type="PANTHER" id="PTHR43806">
    <property type="entry name" value="PEPTIDASE S8"/>
    <property type="match status" value="1"/>
</dbReference>
<dbReference type="InterPro" id="IPR050131">
    <property type="entry name" value="Peptidase_S8_subtilisin-like"/>
</dbReference>
<dbReference type="GeneID" id="300582275"/>
<reference evidence="7 8" key="1">
    <citation type="submission" date="2018-01" db="EMBL/GenBank/DDBJ databases">
        <title>Genome characterization of the sugarcane-associated fungus Trichoderma ghanense CCMA-1212 and their application in lignocelulose bioconversion.</title>
        <authorList>
            <person name="Steindorff A.S."/>
            <person name="Mendes T.D."/>
            <person name="Vilela E.S.D."/>
            <person name="Rodrigues D.S."/>
            <person name="Formighieri E.F."/>
            <person name="Melo I.S."/>
            <person name="Favaro L.C.L."/>
        </authorList>
    </citation>
    <scope>NUCLEOTIDE SEQUENCE [LARGE SCALE GENOMIC DNA]</scope>
    <source>
        <strain evidence="7 8">CCMA-1212</strain>
    </source>
</reference>
<evidence type="ECO:0000313" key="7">
    <source>
        <dbReference type="EMBL" id="TFA97446.1"/>
    </source>
</evidence>
<evidence type="ECO:0000256" key="4">
    <source>
        <dbReference type="ARBA" id="ARBA00022825"/>
    </source>
</evidence>
<evidence type="ECO:0000259" key="6">
    <source>
        <dbReference type="Pfam" id="PF00082"/>
    </source>
</evidence>
<dbReference type="InterPro" id="IPR000209">
    <property type="entry name" value="Peptidase_S8/S53_dom"/>
</dbReference>
<dbReference type="EMBL" id="PPTA01000033">
    <property type="protein sequence ID" value="TFA97446.1"/>
    <property type="molecule type" value="Genomic_DNA"/>
</dbReference>
<dbReference type="Gene3D" id="3.40.50.200">
    <property type="entry name" value="Peptidase S8/S53 domain"/>
    <property type="match status" value="1"/>
</dbReference>
<feature type="region of interest" description="Disordered" evidence="5">
    <location>
        <begin position="819"/>
        <end position="858"/>
    </location>
</feature>
<protein>
    <recommendedName>
        <fullName evidence="6">Peptidase S8/S53 domain-containing protein</fullName>
    </recommendedName>
</protein>
<feature type="region of interest" description="Disordered" evidence="5">
    <location>
        <begin position="123"/>
        <end position="149"/>
    </location>
</feature>
<feature type="compositionally biased region" description="Polar residues" evidence="5">
    <location>
        <begin position="131"/>
        <end position="149"/>
    </location>
</feature>
<comment type="caution">
    <text evidence="7">The sequence shown here is derived from an EMBL/GenBank/DDBJ whole genome shotgun (WGS) entry which is preliminary data.</text>
</comment>
<evidence type="ECO:0000256" key="5">
    <source>
        <dbReference type="SAM" id="MobiDB-lite"/>
    </source>
</evidence>
<gene>
    <name evidence="7" type="ORF">CCMA1212_010797</name>
</gene>
<feature type="compositionally biased region" description="Low complexity" evidence="5">
    <location>
        <begin position="828"/>
        <end position="840"/>
    </location>
</feature>
<accession>A0ABY2GPH3</accession>
<dbReference type="PANTHER" id="PTHR43806:SF11">
    <property type="entry name" value="CEREVISIN-RELATED"/>
    <property type="match status" value="1"/>
</dbReference>
<dbReference type="RefSeq" id="XP_073553648.1">
    <property type="nucleotide sequence ID" value="XM_073707825.1"/>
</dbReference>
<keyword evidence="8" id="KW-1185">Reference proteome</keyword>
<dbReference type="Pfam" id="PF00082">
    <property type="entry name" value="Peptidase_S8"/>
    <property type="match status" value="1"/>
</dbReference>
<keyword evidence="2" id="KW-0645">Protease</keyword>
<keyword evidence="4" id="KW-0720">Serine protease</keyword>
<evidence type="ECO:0000256" key="2">
    <source>
        <dbReference type="ARBA" id="ARBA00022670"/>
    </source>
</evidence>
<evidence type="ECO:0000256" key="1">
    <source>
        <dbReference type="ARBA" id="ARBA00011073"/>
    </source>
</evidence>
<comment type="similarity">
    <text evidence="1">Belongs to the peptidase S8 family.</text>
</comment>
<keyword evidence="3" id="KW-0378">Hydrolase</keyword>
<evidence type="ECO:0000313" key="8">
    <source>
        <dbReference type="Proteomes" id="UP001642720"/>
    </source>
</evidence>
<proteinExistence type="inferred from homology"/>
<feature type="region of interest" description="Disordered" evidence="5">
    <location>
        <begin position="421"/>
        <end position="459"/>
    </location>
</feature>
<feature type="compositionally biased region" description="Basic and acidic residues" evidence="5">
    <location>
        <begin position="428"/>
        <end position="456"/>
    </location>
</feature>
<dbReference type="SUPFAM" id="SSF52743">
    <property type="entry name" value="Subtilisin-like"/>
    <property type="match status" value="1"/>
</dbReference>
<dbReference type="InterPro" id="IPR036852">
    <property type="entry name" value="Peptidase_S8/S53_dom_sf"/>
</dbReference>
<feature type="domain" description="Peptidase S8/S53" evidence="6">
    <location>
        <begin position="807"/>
        <end position="1071"/>
    </location>
</feature>